<evidence type="ECO:0000256" key="2">
    <source>
        <dbReference type="ARBA" id="ARBA00023125"/>
    </source>
</evidence>
<dbReference type="PANTHER" id="PTHR10245">
    <property type="entry name" value="ENDOTHELIAL DIFFERENTIATION-RELATED FACTOR 1 MULTIPROTEIN BRIDGING FACTOR 1"/>
    <property type="match status" value="1"/>
</dbReference>
<dbReference type="InterPro" id="IPR013729">
    <property type="entry name" value="MBF1_N"/>
</dbReference>
<reference evidence="6" key="1">
    <citation type="submission" date="2018-08" db="EMBL/GenBank/DDBJ databases">
        <authorList>
            <person name="Cornetti L."/>
        </authorList>
    </citation>
    <scope>NUCLEOTIDE SEQUENCE</scope>
    <source>
        <strain evidence="6">TCO</strain>
    </source>
</reference>
<protein>
    <submittedName>
        <fullName evidence="6">EOG090X0ILG</fullName>
    </submittedName>
</protein>
<sequence length="247" mass="27048">MDFFSSFELDLGALMISDVLEFSSLPDLNASCISISSSSSQVNFGLAVILYGCQYFSRNRKAHVNHTLVDAQALNSKLYVLFESSSVKLHFTKMSDNQWEPVIIKKRVPKGASATSDKVVNAARRQGLEVETVTKYGAATNKHTGTTLNTAKLDQESEELKHASLSMDVAKLIQKGRQDKGFTQKDLATKINEKPQVITDYEAGRGIPNQQILGKIERAIGIKLRGKDKGQPLEPPAPKAAAPAKKK</sequence>
<dbReference type="EMBL" id="LR015626">
    <property type="protein sequence ID" value="SVE85245.1"/>
    <property type="molecule type" value="mRNA"/>
</dbReference>
<dbReference type="Gene3D" id="1.10.260.40">
    <property type="entry name" value="lambda repressor-like DNA-binding domains"/>
    <property type="match status" value="1"/>
</dbReference>
<name>A0A4Y7MX76_DAPPU</name>
<evidence type="ECO:0000259" key="5">
    <source>
        <dbReference type="PROSITE" id="PS50943"/>
    </source>
</evidence>
<gene>
    <name evidence="6" type="primary">EOG090X0ILG</name>
</gene>
<dbReference type="CDD" id="cd00093">
    <property type="entry name" value="HTH_XRE"/>
    <property type="match status" value="1"/>
</dbReference>
<feature type="region of interest" description="Disordered" evidence="4">
    <location>
        <begin position="224"/>
        <end position="247"/>
    </location>
</feature>
<evidence type="ECO:0000256" key="3">
    <source>
        <dbReference type="ARBA" id="ARBA00023163"/>
    </source>
</evidence>
<dbReference type="PROSITE" id="PS50943">
    <property type="entry name" value="HTH_CROC1"/>
    <property type="match status" value="1"/>
</dbReference>
<dbReference type="PANTHER" id="PTHR10245:SF15">
    <property type="entry name" value="ENDOTHELIAL DIFFERENTIATION-RELATED FACTOR 1"/>
    <property type="match status" value="1"/>
</dbReference>
<evidence type="ECO:0000256" key="4">
    <source>
        <dbReference type="SAM" id="MobiDB-lite"/>
    </source>
</evidence>
<dbReference type="Pfam" id="PF08523">
    <property type="entry name" value="MBF1"/>
    <property type="match status" value="1"/>
</dbReference>
<keyword evidence="2" id="KW-0238">DNA-binding</keyword>
<dbReference type="InterPro" id="IPR001387">
    <property type="entry name" value="Cro/C1-type_HTH"/>
</dbReference>
<proteinExistence type="evidence at transcript level"/>
<evidence type="ECO:0000256" key="1">
    <source>
        <dbReference type="ARBA" id="ARBA00023015"/>
    </source>
</evidence>
<dbReference type="InterPro" id="IPR010982">
    <property type="entry name" value="Lambda_DNA-bd_dom_sf"/>
</dbReference>
<dbReference type="GO" id="GO:0003677">
    <property type="term" value="F:DNA binding"/>
    <property type="evidence" value="ECO:0007669"/>
    <property type="project" value="UniProtKB-KW"/>
</dbReference>
<dbReference type="Pfam" id="PF01381">
    <property type="entry name" value="HTH_3"/>
    <property type="match status" value="1"/>
</dbReference>
<dbReference type="AlphaFoldDB" id="A0A4Y7MX76"/>
<dbReference type="SMART" id="SM00530">
    <property type="entry name" value="HTH_XRE"/>
    <property type="match status" value="1"/>
</dbReference>
<keyword evidence="1" id="KW-0805">Transcription regulation</keyword>
<dbReference type="FunFam" id="1.10.260.40:FF:000015">
    <property type="entry name" value="Endothelial differentiation-related factor 1"/>
    <property type="match status" value="1"/>
</dbReference>
<accession>A0A4Y7MX76</accession>
<feature type="domain" description="HTH cro/C1-type" evidence="5">
    <location>
        <begin position="173"/>
        <end position="227"/>
    </location>
</feature>
<evidence type="ECO:0000313" key="6">
    <source>
        <dbReference type="EMBL" id="SVE85245.1"/>
    </source>
</evidence>
<keyword evidence="3" id="KW-0804">Transcription</keyword>
<dbReference type="SUPFAM" id="SSF47413">
    <property type="entry name" value="lambda repressor-like DNA-binding domains"/>
    <property type="match status" value="1"/>
</dbReference>
<organism evidence="6">
    <name type="scientific">Daphnia pulex</name>
    <name type="common">Water flea</name>
    <dbReference type="NCBI Taxonomy" id="6669"/>
    <lineage>
        <taxon>Eukaryota</taxon>
        <taxon>Metazoa</taxon>
        <taxon>Ecdysozoa</taxon>
        <taxon>Arthropoda</taxon>
        <taxon>Crustacea</taxon>
        <taxon>Branchiopoda</taxon>
        <taxon>Diplostraca</taxon>
        <taxon>Cladocera</taxon>
        <taxon>Anomopoda</taxon>
        <taxon>Daphniidae</taxon>
        <taxon>Daphnia</taxon>
    </lineage>
</organism>
<dbReference type="OrthoDB" id="10253401at2759"/>